<keyword evidence="1" id="KW-1133">Transmembrane helix</keyword>
<evidence type="ECO:0000256" key="1">
    <source>
        <dbReference type="SAM" id="Phobius"/>
    </source>
</evidence>
<evidence type="ECO:0000313" key="3">
    <source>
        <dbReference type="Proteomes" id="UP001596137"/>
    </source>
</evidence>
<keyword evidence="3" id="KW-1185">Reference proteome</keyword>
<reference evidence="3" key="1">
    <citation type="journal article" date="2019" name="Int. J. Syst. Evol. Microbiol.">
        <title>The Global Catalogue of Microorganisms (GCM) 10K type strain sequencing project: providing services to taxonomists for standard genome sequencing and annotation.</title>
        <authorList>
            <consortium name="The Broad Institute Genomics Platform"/>
            <consortium name="The Broad Institute Genome Sequencing Center for Infectious Disease"/>
            <person name="Wu L."/>
            <person name="Ma J."/>
        </authorList>
    </citation>
    <scope>NUCLEOTIDE SEQUENCE [LARGE SCALE GENOMIC DNA]</scope>
    <source>
        <strain evidence="3">JCM 30346</strain>
    </source>
</reference>
<evidence type="ECO:0000313" key="2">
    <source>
        <dbReference type="EMBL" id="MFC6083665.1"/>
    </source>
</evidence>
<keyword evidence="1" id="KW-0472">Membrane</keyword>
<organism evidence="2 3">
    <name type="scientific">Sphaerisporangium aureirubrum</name>
    <dbReference type="NCBI Taxonomy" id="1544736"/>
    <lineage>
        <taxon>Bacteria</taxon>
        <taxon>Bacillati</taxon>
        <taxon>Actinomycetota</taxon>
        <taxon>Actinomycetes</taxon>
        <taxon>Streptosporangiales</taxon>
        <taxon>Streptosporangiaceae</taxon>
        <taxon>Sphaerisporangium</taxon>
    </lineage>
</organism>
<keyword evidence="1" id="KW-0812">Transmembrane</keyword>
<dbReference type="EMBL" id="JBHSRF010000031">
    <property type="protein sequence ID" value="MFC6083665.1"/>
    <property type="molecule type" value="Genomic_DNA"/>
</dbReference>
<gene>
    <name evidence="2" type="ORF">ACFP1K_21025</name>
</gene>
<protein>
    <submittedName>
        <fullName evidence="2">DUF998 domain-containing protein</fullName>
    </submittedName>
</protein>
<dbReference type="Proteomes" id="UP001596137">
    <property type="component" value="Unassembled WGS sequence"/>
</dbReference>
<comment type="caution">
    <text evidence="2">The sequence shown here is derived from an EMBL/GenBank/DDBJ whole genome shotgun (WGS) entry which is preliminary data.</text>
</comment>
<name>A0ABW1NK54_9ACTN</name>
<feature type="transmembrane region" description="Helical" evidence="1">
    <location>
        <begin position="48"/>
        <end position="70"/>
    </location>
</feature>
<dbReference type="RefSeq" id="WP_380755891.1">
    <property type="nucleotide sequence ID" value="NZ_JBHSRF010000031.1"/>
</dbReference>
<sequence>MTRSRALALLSAAGTLAFLAAVLALHGLQPAQDPISVTVSEYVLGHGGWLFTAGCAAWGLGSLALATLLARTGSSRTGGALLTIWATGILLVAIFPTDPIDRANQSVHFTTAGIIHAIAGQLAFICFGVAAVMLTRAQRSRGLHTMAALCAATLAFAVAVTALGQFQLFGLAERLLLSAYIAWSLFMTAHAGRKARPGS</sequence>
<dbReference type="Pfam" id="PF06197">
    <property type="entry name" value="DUF998"/>
    <property type="match status" value="1"/>
</dbReference>
<accession>A0ABW1NK54</accession>
<feature type="transmembrane region" description="Helical" evidence="1">
    <location>
        <begin position="146"/>
        <end position="169"/>
    </location>
</feature>
<feature type="transmembrane region" description="Helical" evidence="1">
    <location>
        <begin position="77"/>
        <end position="95"/>
    </location>
</feature>
<feature type="transmembrane region" description="Helical" evidence="1">
    <location>
        <begin position="107"/>
        <end position="134"/>
    </location>
</feature>
<proteinExistence type="predicted"/>
<dbReference type="InterPro" id="IPR009339">
    <property type="entry name" value="DUF998"/>
</dbReference>